<reference evidence="1" key="1">
    <citation type="submission" date="2018-11" db="EMBL/GenBank/DDBJ databases">
        <authorList>
            <person name="Alioto T."/>
            <person name="Alioto T."/>
        </authorList>
    </citation>
    <scope>NUCLEOTIDE SEQUENCE</scope>
</reference>
<organism evidence="1 2">
    <name type="scientific">Mytilus galloprovincialis</name>
    <name type="common">Mediterranean mussel</name>
    <dbReference type="NCBI Taxonomy" id="29158"/>
    <lineage>
        <taxon>Eukaryota</taxon>
        <taxon>Metazoa</taxon>
        <taxon>Spiralia</taxon>
        <taxon>Lophotrochozoa</taxon>
        <taxon>Mollusca</taxon>
        <taxon>Bivalvia</taxon>
        <taxon>Autobranchia</taxon>
        <taxon>Pteriomorphia</taxon>
        <taxon>Mytilida</taxon>
        <taxon>Mytiloidea</taxon>
        <taxon>Mytilidae</taxon>
        <taxon>Mytilinae</taxon>
        <taxon>Mytilus</taxon>
    </lineage>
</organism>
<proteinExistence type="predicted"/>
<protein>
    <recommendedName>
        <fullName evidence="3">Protein kinase domain-containing protein</fullName>
    </recommendedName>
</protein>
<gene>
    <name evidence="1" type="ORF">MGAL_10B045741</name>
</gene>
<accession>A0A8B6CP81</accession>
<dbReference type="Proteomes" id="UP000596742">
    <property type="component" value="Unassembled WGS sequence"/>
</dbReference>
<dbReference type="AlphaFoldDB" id="A0A8B6CP81"/>
<name>A0A8B6CP81_MYTGA</name>
<sequence>MYCLHCSGYTEYVKVCFHVVVSPSLRQSGGKVAVLREKDPSRYYLIKKRELNDLDPGYAEFEGLFTVKRHQNITTFRYSYCVVHTEGEVREYIPNTQFRQLVILSNTNNGE</sequence>
<evidence type="ECO:0000313" key="2">
    <source>
        <dbReference type="Proteomes" id="UP000596742"/>
    </source>
</evidence>
<evidence type="ECO:0000313" key="1">
    <source>
        <dbReference type="EMBL" id="VDI08004.1"/>
    </source>
</evidence>
<evidence type="ECO:0008006" key="3">
    <source>
        <dbReference type="Google" id="ProtNLM"/>
    </source>
</evidence>
<dbReference type="EMBL" id="UYJE01002120">
    <property type="protein sequence ID" value="VDI08004.1"/>
    <property type="molecule type" value="Genomic_DNA"/>
</dbReference>
<keyword evidence="2" id="KW-1185">Reference proteome</keyword>
<comment type="caution">
    <text evidence="1">The sequence shown here is derived from an EMBL/GenBank/DDBJ whole genome shotgun (WGS) entry which is preliminary data.</text>
</comment>